<dbReference type="AlphaFoldDB" id="A0A8S1H7V3"/>
<dbReference type="EMBL" id="CAJGYM010000023">
    <property type="protein sequence ID" value="CAD6191763.1"/>
    <property type="molecule type" value="Genomic_DNA"/>
</dbReference>
<dbReference type="Proteomes" id="UP000835052">
    <property type="component" value="Unassembled WGS sequence"/>
</dbReference>
<feature type="transmembrane region" description="Helical" evidence="1">
    <location>
        <begin position="12"/>
        <end position="39"/>
    </location>
</feature>
<keyword evidence="1" id="KW-0472">Membrane</keyword>
<keyword evidence="1" id="KW-0812">Transmembrane</keyword>
<sequence>MLESEEIFIRFIHGQLCIILVSLTVFFILLAYFGTAFLIKLAKQRYAKYVEQRLKANEGVIVEKYD</sequence>
<gene>
    <name evidence="2" type="ORF">CAUJ_LOCUS7682</name>
</gene>
<name>A0A8S1H7V3_9PELO</name>
<organism evidence="2 3">
    <name type="scientific">Caenorhabditis auriculariae</name>
    <dbReference type="NCBI Taxonomy" id="2777116"/>
    <lineage>
        <taxon>Eukaryota</taxon>
        <taxon>Metazoa</taxon>
        <taxon>Ecdysozoa</taxon>
        <taxon>Nematoda</taxon>
        <taxon>Chromadorea</taxon>
        <taxon>Rhabditida</taxon>
        <taxon>Rhabditina</taxon>
        <taxon>Rhabditomorpha</taxon>
        <taxon>Rhabditoidea</taxon>
        <taxon>Rhabditidae</taxon>
        <taxon>Peloderinae</taxon>
        <taxon>Caenorhabditis</taxon>
    </lineage>
</organism>
<keyword evidence="3" id="KW-1185">Reference proteome</keyword>
<reference evidence="2" key="1">
    <citation type="submission" date="2020-10" db="EMBL/GenBank/DDBJ databases">
        <authorList>
            <person name="Kikuchi T."/>
        </authorList>
    </citation>
    <scope>NUCLEOTIDE SEQUENCE</scope>
    <source>
        <strain evidence="2">NKZ352</strain>
    </source>
</reference>
<proteinExistence type="predicted"/>
<comment type="caution">
    <text evidence="2">The sequence shown here is derived from an EMBL/GenBank/DDBJ whole genome shotgun (WGS) entry which is preliminary data.</text>
</comment>
<protein>
    <submittedName>
        <fullName evidence="2">Uncharacterized protein</fullName>
    </submittedName>
</protein>
<accession>A0A8S1H7V3</accession>
<evidence type="ECO:0000313" key="2">
    <source>
        <dbReference type="EMBL" id="CAD6191763.1"/>
    </source>
</evidence>
<evidence type="ECO:0000256" key="1">
    <source>
        <dbReference type="SAM" id="Phobius"/>
    </source>
</evidence>
<evidence type="ECO:0000313" key="3">
    <source>
        <dbReference type="Proteomes" id="UP000835052"/>
    </source>
</evidence>
<keyword evidence="1" id="KW-1133">Transmembrane helix</keyword>